<dbReference type="InterPro" id="IPR027283">
    <property type="entry name" value="YerD"/>
</dbReference>
<dbReference type="Proteomes" id="UP000022611">
    <property type="component" value="Unassembled WGS sequence"/>
</dbReference>
<dbReference type="HOGENOM" id="CLU_026563_1_0_6"/>
<dbReference type="Gene3D" id="3.20.20.70">
    <property type="entry name" value="Aldolase class I"/>
    <property type="match status" value="1"/>
</dbReference>
<dbReference type="eggNOG" id="COG0069">
    <property type="taxonomic scope" value="Bacteria"/>
</dbReference>
<evidence type="ECO:0000313" key="6">
    <source>
        <dbReference type="Proteomes" id="UP000022611"/>
    </source>
</evidence>
<dbReference type="Pfam" id="PF01645">
    <property type="entry name" value="Glu_synthase"/>
    <property type="match status" value="1"/>
</dbReference>
<comment type="caution">
    <text evidence="5">The sequence shown here is derived from an EMBL/GenBank/DDBJ whole genome shotgun (WGS) entry which is preliminary data.</text>
</comment>
<comment type="similarity">
    <text evidence="1 2">Belongs to the glutamate synthase family.</text>
</comment>
<evidence type="ECO:0000259" key="4">
    <source>
        <dbReference type="Pfam" id="PF01645"/>
    </source>
</evidence>
<keyword evidence="3" id="KW-0812">Transmembrane</keyword>
<dbReference type="InterPro" id="IPR013785">
    <property type="entry name" value="Aldolase_TIM"/>
</dbReference>
<dbReference type="PIRSF" id="PIRSF006429">
    <property type="entry name" value="GOGAT_lg_2"/>
    <property type="match status" value="1"/>
</dbReference>
<dbReference type="EMBL" id="AFOY02000015">
    <property type="protein sequence ID" value="EXF93465.1"/>
    <property type="molecule type" value="Genomic_DNA"/>
</dbReference>
<feature type="domain" description="Glutamate synthase" evidence="4">
    <location>
        <begin position="158"/>
        <end position="475"/>
    </location>
</feature>
<feature type="transmembrane region" description="Helical" evidence="3">
    <location>
        <begin position="7"/>
        <end position="25"/>
    </location>
</feature>
<gene>
    <name evidence="5" type="ORF">HK44_007215</name>
</gene>
<dbReference type="GO" id="GO:0006537">
    <property type="term" value="P:glutamate biosynthetic process"/>
    <property type="evidence" value="ECO:0007669"/>
    <property type="project" value="InterPro"/>
</dbReference>
<accession>A0A010SKD1</accession>
<dbReference type="SUPFAM" id="SSF51395">
    <property type="entry name" value="FMN-linked oxidoreductases"/>
    <property type="match status" value="1"/>
</dbReference>
<dbReference type="InterPro" id="IPR024188">
    <property type="entry name" value="GltB"/>
</dbReference>
<sequence>MKLSLLSRYSCFAFCLIFTLVGLCLFDRLEWLWPLTLVTALMTLIGLNDLRQTRHSVRRNYPVIGNLRYLIEHIRPEIRQYLLEGDDEELPFSRTQRSLVYARAKNQSAEKAFGTLKDVYKPGFEFIVHSMLPSEVLDPKEFRIMVGGPQCRQPYSASIFNISAMSFGALSANAIRALNKGAKLGGFAHDTGEGSISPYHREYAGDLIWELGSGYFGCRDEDGRFDAERFCAQACNPQVRMIELKLSQGAKPGHGGILPKHKVTAEIAATRGVSMDQDCVSPARHSAFSTPIELLQFVHKLRELSNGKPVGFKLCVGQPWEFMGIAKAMLKTGILPDFIVVDGAEGGTGAAPREFSDNIGMPLREGLLFVHNTLVGLNLRDDIRLGASGKIVSAFDIASVLAIGADWVNSARGFMFAIGCIQSQSCHTNQCPTGVATQDPLRQRALVVEDKATRVYNFHRNTLLTLAEMLASAGLEHPSQLTAEHLVRRISDTQIRLFSQTHTFLKPGELLDNRCTSEFYSRMWNRAQADIFKRSDSSDKAVVEEISAETRDTAIA</sequence>
<proteinExistence type="inferred from homology"/>
<dbReference type="PATRIC" id="fig|1042209.11.peg.3823"/>
<dbReference type="RefSeq" id="WP_019690280.1">
    <property type="nucleotide sequence ID" value="NZ_AFOY02000015.1"/>
</dbReference>
<evidence type="ECO:0000256" key="2">
    <source>
        <dbReference type="PIRNR" id="PIRNR006429"/>
    </source>
</evidence>
<dbReference type="GO" id="GO:0015930">
    <property type="term" value="F:glutamate synthase activity"/>
    <property type="evidence" value="ECO:0007669"/>
    <property type="project" value="InterPro"/>
</dbReference>
<protein>
    <submittedName>
        <fullName evidence="5">Glutamate synthase</fullName>
    </submittedName>
</protein>
<dbReference type="InterPro" id="IPR002932">
    <property type="entry name" value="Glu_synthdom"/>
</dbReference>
<name>A0A010SKD1_PSEFL</name>
<feature type="transmembrane region" description="Helical" evidence="3">
    <location>
        <begin position="31"/>
        <end position="50"/>
    </location>
</feature>
<dbReference type="CDD" id="cd02808">
    <property type="entry name" value="GltS_FMN"/>
    <property type="match status" value="1"/>
</dbReference>
<evidence type="ECO:0000256" key="1">
    <source>
        <dbReference type="ARBA" id="ARBA00009716"/>
    </source>
</evidence>
<dbReference type="PIRSF" id="PIRSF500060">
    <property type="entry name" value="UCP500060"/>
    <property type="match status" value="1"/>
</dbReference>
<dbReference type="FunFam" id="3.20.20.70:FF:000156">
    <property type="entry name" value="Glutamate synthase domain protein"/>
    <property type="match status" value="1"/>
</dbReference>
<reference evidence="5 6" key="1">
    <citation type="journal article" date="2011" name="J. Bacteriol.">
        <title>Draft genome sequence of the polycyclic aromatic hydrocarbon-degrading, genetically engineered bioluminescent bioreporter Pseudomonas fluorescens HK44.</title>
        <authorList>
            <person name="Chauhan A."/>
            <person name="Layton A.C."/>
            <person name="Williams D.E."/>
            <person name="Smartt A.E."/>
            <person name="Ripp S."/>
            <person name="Karpinets T.V."/>
            <person name="Brown S.D."/>
            <person name="Sayler G.S."/>
        </authorList>
    </citation>
    <scope>NUCLEOTIDE SEQUENCE [LARGE SCALE GENOMIC DNA]</scope>
    <source>
        <strain evidence="5 6">HK44</strain>
    </source>
</reference>
<dbReference type="OrthoDB" id="9795032at2"/>
<evidence type="ECO:0000256" key="3">
    <source>
        <dbReference type="SAM" id="Phobius"/>
    </source>
</evidence>
<dbReference type="PANTHER" id="PTHR43819">
    <property type="entry name" value="ARCHAEAL-TYPE GLUTAMATE SYNTHASE [NADPH]"/>
    <property type="match status" value="1"/>
</dbReference>
<dbReference type="AlphaFoldDB" id="A0A010SKD1"/>
<keyword evidence="3" id="KW-0472">Membrane</keyword>
<dbReference type="PANTHER" id="PTHR43819:SF1">
    <property type="entry name" value="ARCHAEAL-TYPE GLUTAMATE SYNTHASE [NADPH]"/>
    <property type="match status" value="1"/>
</dbReference>
<evidence type="ECO:0000313" key="5">
    <source>
        <dbReference type="EMBL" id="EXF93465.1"/>
    </source>
</evidence>
<organism evidence="5 6">
    <name type="scientific">Pseudomonas fluorescens HK44</name>
    <dbReference type="NCBI Taxonomy" id="1042209"/>
    <lineage>
        <taxon>Bacteria</taxon>
        <taxon>Pseudomonadati</taxon>
        <taxon>Pseudomonadota</taxon>
        <taxon>Gammaproteobacteria</taxon>
        <taxon>Pseudomonadales</taxon>
        <taxon>Pseudomonadaceae</taxon>
        <taxon>Pseudomonas</taxon>
    </lineage>
</organism>
<keyword evidence="3" id="KW-1133">Transmembrane helix</keyword>